<dbReference type="EC" id="4.1.1.23" evidence="3 9"/>
<dbReference type="PANTHER" id="PTHR32119">
    <property type="entry name" value="OROTIDINE 5'-PHOSPHATE DECARBOXYLASE"/>
    <property type="match status" value="1"/>
</dbReference>
<keyword evidence="12" id="KW-1185">Reference proteome</keyword>
<organism evidence="11 12">
    <name type="scientific">Bdellovibrio svalbardensis</name>
    <dbReference type="NCBI Taxonomy" id="2972972"/>
    <lineage>
        <taxon>Bacteria</taxon>
        <taxon>Pseudomonadati</taxon>
        <taxon>Bdellovibrionota</taxon>
        <taxon>Bdellovibrionia</taxon>
        <taxon>Bdellovibrionales</taxon>
        <taxon>Pseudobdellovibrionaceae</taxon>
        <taxon>Bdellovibrio</taxon>
    </lineage>
</organism>
<dbReference type="Proteomes" id="UP001152321">
    <property type="component" value="Unassembled WGS sequence"/>
</dbReference>
<sequence length="239" mass="26232">MKRNLKASPMKNPIILALDVDTKEQALKIAEELSEIVGGFKLGPRLCLRYGMDFVKEIAKQGPIFLDNKHFDIPSTMEAAVRASFEAGASLVTVHALSGLEALKKMAEVERELNEQRPFRVLAVTILTSWDEQSLPSNFKEQSISQHVVELANLVQEAGLSSIVCSPHELDLLQNRGLYLVTPGIRTSMASAGDQKRIMGPKAALQYGASALVVGRPILEAKNIKEAATEFVMAVYEEK</sequence>
<evidence type="ECO:0000256" key="7">
    <source>
        <dbReference type="ARBA" id="ARBA00023239"/>
    </source>
</evidence>
<evidence type="ECO:0000259" key="10">
    <source>
        <dbReference type="SMART" id="SM00934"/>
    </source>
</evidence>
<evidence type="ECO:0000256" key="5">
    <source>
        <dbReference type="ARBA" id="ARBA00022793"/>
    </source>
</evidence>
<dbReference type="EMBL" id="JANRMI010000001">
    <property type="protein sequence ID" value="MDG0815697.1"/>
    <property type="molecule type" value="Genomic_DNA"/>
</dbReference>
<dbReference type="InterPro" id="IPR001754">
    <property type="entry name" value="OMPdeCOase_dom"/>
</dbReference>
<dbReference type="NCBIfam" id="NF001273">
    <property type="entry name" value="PRK00230.1"/>
    <property type="match status" value="1"/>
</dbReference>
<protein>
    <recommendedName>
        <fullName evidence="4 9">Orotidine 5'-phosphate decarboxylase</fullName>
        <ecNumber evidence="3 9">4.1.1.23</ecNumber>
    </recommendedName>
</protein>
<dbReference type="InterPro" id="IPR018089">
    <property type="entry name" value="OMPdecase_AS"/>
</dbReference>
<accession>A0ABT6DFT6</accession>
<evidence type="ECO:0000256" key="2">
    <source>
        <dbReference type="ARBA" id="ARBA00004861"/>
    </source>
</evidence>
<name>A0ABT6DFT6_9BACT</name>
<feature type="domain" description="Orotidine 5'-phosphate decarboxylase" evidence="10">
    <location>
        <begin position="13"/>
        <end position="231"/>
    </location>
</feature>
<dbReference type="SUPFAM" id="SSF51366">
    <property type="entry name" value="Ribulose-phoshate binding barrel"/>
    <property type="match status" value="1"/>
</dbReference>
<proteinExistence type="inferred from homology"/>
<evidence type="ECO:0000313" key="11">
    <source>
        <dbReference type="EMBL" id="MDG0815697.1"/>
    </source>
</evidence>
<dbReference type="Pfam" id="PF00215">
    <property type="entry name" value="OMPdecase"/>
    <property type="match status" value="1"/>
</dbReference>
<comment type="pathway">
    <text evidence="2 9">Pyrimidine metabolism; UMP biosynthesis via de novo pathway; UMP from orotate: step 2/2.</text>
</comment>
<dbReference type="PROSITE" id="PS00156">
    <property type="entry name" value="OMPDECASE"/>
    <property type="match status" value="1"/>
</dbReference>
<evidence type="ECO:0000256" key="4">
    <source>
        <dbReference type="ARBA" id="ARBA00021923"/>
    </source>
</evidence>
<dbReference type="InterPro" id="IPR011060">
    <property type="entry name" value="RibuloseP-bd_barrel"/>
</dbReference>
<dbReference type="PANTHER" id="PTHR32119:SF2">
    <property type="entry name" value="OROTIDINE 5'-PHOSPHATE DECARBOXYLASE"/>
    <property type="match status" value="1"/>
</dbReference>
<evidence type="ECO:0000256" key="3">
    <source>
        <dbReference type="ARBA" id="ARBA00012321"/>
    </source>
</evidence>
<dbReference type="InterPro" id="IPR013785">
    <property type="entry name" value="Aldolase_TIM"/>
</dbReference>
<comment type="catalytic activity">
    <reaction evidence="8 9">
        <text>orotidine 5'-phosphate + H(+) = UMP + CO2</text>
        <dbReference type="Rhea" id="RHEA:11596"/>
        <dbReference type="ChEBI" id="CHEBI:15378"/>
        <dbReference type="ChEBI" id="CHEBI:16526"/>
        <dbReference type="ChEBI" id="CHEBI:57538"/>
        <dbReference type="ChEBI" id="CHEBI:57865"/>
        <dbReference type="EC" id="4.1.1.23"/>
    </reaction>
</comment>
<evidence type="ECO:0000256" key="9">
    <source>
        <dbReference type="RuleBase" id="RU000512"/>
    </source>
</evidence>
<gene>
    <name evidence="11" type="primary">pyrF</name>
    <name evidence="11" type="ORF">NWE73_04925</name>
</gene>
<dbReference type="CDD" id="cd04725">
    <property type="entry name" value="OMP_decarboxylase_like"/>
    <property type="match status" value="1"/>
</dbReference>
<comment type="caution">
    <text evidence="11">The sequence shown here is derived from an EMBL/GenBank/DDBJ whole genome shotgun (WGS) entry which is preliminary data.</text>
</comment>
<keyword evidence="6 9" id="KW-0665">Pyrimidine biosynthesis</keyword>
<comment type="function">
    <text evidence="1">Catalyzes the decarboxylation of orotidine 5'-monophosphate (OMP) to uridine 5'-monophosphate (UMP).</text>
</comment>
<keyword evidence="5 9" id="KW-0210">Decarboxylase</keyword>
<evidence type="ECO:0000256" key="8">
    <source>
        <dbReference type="ARBA" id="ARBA00049157"/>
    </source>
</evidence>
<reference evidence="11" key="1">
    <citation type="submission" date="2022-08" db="EMBL/GenBank/DDBJ databases">
        <title>Novel Bdellovibrio Species Isolated from Svalbard: Designation Bdellovibrio svalbardensis.</title>
        <authorList>
            <person name="Mitchell R.J."/>
            <person name="Choi S.Y."/>
        </authorList>
    </citation>
    <scope>NUCLEOTIDE SEQUENCE</scope>
    <source>
        <strain evidence="11">PAP01</strain>
    </source>
</reference>
<dbReference type="Gene3D" id="3.20.20.70">
    <property type="entry name" value="Aldolase class I"/>
    <property type="match status" value="1"/>
</dbReference>
<comment type="similarity">
    <text evidence="9">Belongs to the OMP decarboxylase family.</text>
</comment>
<evidence type="ECO:0000256" key="1">
    <source>
        <dbReference type="ARBA" id="ARBA00002356"/>
    </source>
</evidence>
<keyword evidence="7 9" id="KW-0456">Lyase</keyword>
<dbReference type="GO" id="GO:0004590">
    <property type="term" value="F:orotidine-5'-phosphate decarboxylase activity"/>
    <property type="evidence" value="ECO:0007669"/>
    <property type="project" value="UniProtKB-EC"/>
</dbReference>
<dbReference type="NCBIfam" id="TIGR01740">
    <property type="entry name" value="pyrF"/>
    <property type="match status" value="1"/>
</dbReference>
<evidence type="ECO:0000313" key="12">
    <source>
        <dbReference type="Proteomes" id="UP001152321"/>
    </source>
</evidence>
<dbReference type="SMART" id="SM00934">
    <property type="entry name" value="OMPdecase"/>
    <property type="match status" value="1"/>
</dbReference>
<dbReference type="RefSeq" id="WP_277577170.1">
    <property type="nucleotide sequence ID" value="NZ_JANRMI010000001.1"/>
</dbReference>
<evidence type="ECO:0000256" key="6">
    <source>
        <dbReference type="ARBA" id="ARBA00022975"/>
    </source>
</evidence>
<dbReference type="InterPro" id="IPR014732">
    <property type="entry name" value="OMPdecase"/>
</dbReference>